<evidence type="ECO:0000256" key="2">
    <source>
        <dbReference type="ARBA" id="ARBA00004613"/>
    </source>
</evidence>
<evidence type="ECO:0000256" key="5">
    <source>
        <dbReference type="ARBA" id="ARBA00022670"/>
    </source>
</evidence>
<dbReference type="PANTHER" id="PTHR43806">
    <property type="entry name" value="PEPTIDASE S8"/>
    <property type="match status" value="1"/>
</dbReference>
<dbReference type="SUPFAM" id="SSF52743">
    <property type="entry name" value="Subtilisin-like"/>
    <property type="match status" value="1"/>
</dbReference>
<keyword evidence="4" id="KW-0964">Secreted</keyword>
<dbReference type="Proteomes" id="UP000228754">
    <property type="component" value="Unassembled WGS sequence"/>
</dbReference>
<dbReference type="OrthoDB" id="9798386at2"/>
<reference evidence="11 12" key="1">
    <citation type="submission" date="2017-06" db="EMBL/GenBank/DDBJ databases">
        <title>Draft Genome Sequence of Bacillus sp Strain 36R Isolated from saline sediment at Atanasia, Sonora, Mexico.</title>
        <authorList>
            <person name="Sanchez Diaz R."/>
            <person name="Quiroz Macias M.E."/>
            <person name="Ibarra Gamez J.C."/>
            <person name="Enciso Ibarra J."/>
            <person name="Gomez Gil B."/>
            <person name="Galaviz Silva L."/>
        </authorList>
    </citation>
    <scope>NUCLEOTIDE SEQUENCE [LARGE SCALE GENOMIC DNA]</scope>
    <source>
        <strain evidence="11 12">36R_ATNSAL</strain>
    </source>
</reference>
<name>A0A2A5IK15_BACPU</name>
<dbReference type="AlphaFoldDB" id="A0A2A5IK15"/>
<comment type="caution">
    <text evidence="11">The sequence shown here is derived from an EMBL/GenBank/DDBJ whole genome shotgun (WGS) entry which is preliminary data.</text>
</comment>
<evidence type="ECO:0000313" key="12">
    <source>
        <dbReference type="Proteomes" id="UP000228754"/>
    </source>
</evidence>
<feature type="active site" description="Charge relay system" evidence="9">
    <location>
        <position position="74"/>
    </location>
</feature>
<comment type="cofactor">
    <cofactor evidence="1">
        <name>Ca(2+)</name>
        <dbReference type="ChEBI" id="CHEBI:29108"/>
    </cofactor>
</comment>
<evidence type="ECO:0000256" key="7">
    <source>
        <dbReference type="ARBA" id="ARBA00022825"/>
    </source>
</evidence>
<evidence type="ECO:0000256" key="6">
    <source>
        <dbReference type="ARBA" id="ARBA00022801"/>
    </source>
</evidence>
<dbReference type="Pfam" id="PF00082">
    <property type="entry name" value="Peptidase_S8"/>
    <property type="match status" value="1"/>
</dbReference>
<organism evidence="11 12">
    <name type="scientific">Bacillus pumilus</name>
    <name type="common">Bacillus mesentericus</name>
    <dbReference type="NCBI Taxonomy" id="1408"/>
    <lineage>
        <taxon>Bacteria</taxon>
        <taxon>Bacillati</taxon>
        <taxon>Bacillota</taxon>
        <taxon>Bacilli</taxon>
        <taxon>Bacillales</taxon>
        <taxon>Bacillaceae</taxon>
        <taxon>Bacillus</taxon>
    </lineage>
</organism>
<dbReference type="InterPro" id="IPR050131">
    <property type="entry name" value="Peptidase_S8_subtilisin-like"/>
</dbReference>
<dbReference type="InterPro" id="IPR000209">
    <property type="entry name" value="Peptidase_S8/S53_dom"/>
</dbReference>
<evidence type="ECO:0000256" key="8">
    <source>
        <dbReference type="ARBA" id="ARBA00022837"/>
    </source>
</evidence>
<dbReference type="GO" id="GO:0005576">
    <property type="term" value="C:extracellular region"/>
    <property type="evidence" value="ECO:0007669"/>
    <property type="project" value="UniProtKB-SubCell"/>
</dbReference>
<evidence type="ECO:0000256" key="4">
    <source>
        <dbReference type="ARBA" id="ARBA00022525"/>
    </source>
</evidence>
<evidence type="ECO:0000256" key="3">
    <source>
        <dbReference type="ARBA" id="ARBA00011073"/>
    </source>
</evidence>
<comment type="subcellular location">
    <subcellularLocation>
        <location evidence="2">Secreted</location>
    </subcellularLocation>
</comment>
<keyword evidence="6 9" id="KW-0378">Hydrolase</keyword>
<dbReference type="InterPro" id="IPR015500">
    <property type="entry name" value="Peptidase_S8_subtilisin-rel"/>
</dbReference>
<dbReference type="PROSITE" id="PS00136">
    <property type="entry name" value="SUBTILASE_ASP"/>
    <property type="match status" value="1"/>
</dbReference>
<dbReference type="EMBL" id="NKHG01000144">
    <property type="protein sequence ID" value="PCK17436.1"/>
    <property type="molecule type" value="Genomic_DNA"/>
</dbReference>
<dbReference type="PANTHER" id="PTHR43806:SF11">
    <property type="entry name" value="CEREVISIN-RELATED"/>
    <property type="match status" value="1"/>
</dbReference>
<dbReference type="PROSITE" id="PS00137">
    <property type="entry name" value="SUBTILASE_HIS"/>
    <property type="match status" value="1"/>
</dbReference>
<evidence type="ECO:0000256" key="1">
    <source>
        <dbReference type="ARBA" id="ARBA00001913"/>
    </source>
</evidence>
<keyword evidence="7 9" id="KW-0720">Serine protease</keyword>
<feature type="active site" description="Charge relay system" evidence="9">
    <location>
        <position position="39"/>
    </location>
</feature>
<dbReference type="InterPro" id="IPR023827">
    <property type="entry name" value="Peptidase_S8_Asp-AS"/>
</dbReference>
<keyword evidence="8" id="KW-0106">Calcium</keyword>
<accession>A0A2A5IK15</accession>
<keyword evidence="5 9" id="KW-0645">Protease</keyword>
<evidence type="ECO:0000313" key="11">
    <source>
        <dbReference type="EMBL" id="PCK17436.1"/>
    </source>
</evidence>
<sequence>MSDNTIPFMYQWNISRLTNNGEVYKFSKGSADVKVALIDSGIDYDHESLGSNIDFINSKNFTGESDIIKDFNGHGTMVAGIICSNKRLMGIAPNVSLVVCKVTENRQFKLSNLIKAIKHAINCKVDVINLSLSMYIEISQYNIISVMNSLIEKAYDEGILIVTSSGNNGIFLDDYKKIHILGFHPKVYTIAASNKRGELATYTNYSNKCILAPGGESLFETEDPNEVILTTYPSDIHDTDSFRENLGFPIGYMVNFGTSLACAHFSGTIALLISFYLELKGDKPSIEEVQLYIERSFGQNRQDQEYEEYREINTYNVLKNIEVDYGNRTKNN</sequence>
<protein>
    <recommendedName>
        <fullName evidence="10">Peptidase S8/S53 domain-containing protein</fullName>
    </recommendedName>
</protein>
<proteinExistence type="inferred from homology"/>
<dbReference type="PRINTS" id="PR00723">
    <property type="entry name" value="SUBTILISIN"/>
</dbReference>
<dbReference type="GO" id="GO:0004252">
    <property type="term" value="F:serine-type endopeptidase activity"/>
    <property type="evidence" value="ECO:0007669"/>
    <property type="project" value="UniProtKB-UniRule"/>
</dbReference>
<dbReference type="Gene3D" id="3.40.50.200">
    <property type="entry name" value="Peptidase S8/S53 domain"/>
    <property type="match status" value="1"/>
</dbReference>
<feature type="domain" description="Peptidase S8/S53" evidence="10">
    <location>
        <begin position="32"/>
        <end position="283"/>
    </location>
</feature>
<feature type="active site" description="Charge relay system" evidence="9">
    <location>
        <position position="259"/>
    </location>
</feature>
<dbReference type="InterPro" id="IPR022398">
    <property type="entry name" value="Peptidase_S8_His-AS"/>
</dbReference>
<dbReference type="GO" id="GO:0006508">
    <property type="term" value="P:proteolysis"/>
    <property type="evidence" value="ECO:0007669"/>
    <property type="project" value="UniProtKB-KW"/>
</dbReference>
<evidence type="ECO:0000256" key="9">
    <source>
        <dbReference type="PROSITE-ProRule" id="PRU01240"/>
    </source>
</evidence>
<dbReference type="PROSITE" id="PS51892">
    <property type="entry name" value="SUBTILASE"/>
    <property type="match status" value="1"/>
</dbReference>
<comment type="similarity">
    <text evidence="3 9">Belongs to the peptidase S8 family.</text>
</comment>
<gene>
    <name evidence="11" type="ORF">CEY02_20005</name>
</gene>
<dbReference type="InterPro" id="IPR036852">
    <property type="entry name" value="Peptidase_S8/S53_dom_sf"/>
</dbReference>
<evidence type="ECO:0000259" key="10">
    <source>
        <dbReference type="Pfam" id="PF00082"/>
    </source>
</evidence>